<dbReference type="EMBL" id="LOPV01000429">
    <property type="protein sequence ID" value="KTG20138.1"/>
    <property type="molecule type" value="Genomic_DNA"/>
</dbReference>
<dbReference type="InterPro" id="IPR014451">
    <property type="entry name" value="UCP008455"/>
</dbReference>
<keyword evidence="2" id="KW-1185">Reference proteome</keyword>
<dbReference type="Pfam" id="PF08905">
    <property type="entry name" value="DUF1850"/>
    <property type="match status" value="1"/>
</dbReference>
<reference evidence="1 2" key="1">
    <citation type="submission" date="2015-12" db="EMBL/GenBank/DDBJ databases">
        <title>Haloferax profundi sp. nov. isolated from the Discovery deep brine-seawater interface in the Red Sea.</title>
        <authorList>
            <person name="Zhang G."/>
            <person name="Stingl U."/>
            <person name="Rashid M."/>
        </authorList>
    </citation>
    <scope>NUCLEOTIDE SEQUENCE [LARGE SCALE GENOMIC DNA]</scope>
    <source>
        <strain evidence="1 2">SB29</strain>
    </source>
</reference>
<sequence length="162" mass="17759">MLDSNRTRFLVVVAVLALAVGGSAAVPGGQALVVEDAETGETLLTAPVQEDTTVSVEYMHSVEKTRVLDEYTVRRNGELEMTRMEFESYGWGLPAYADVHKENGSYVFDPEGSWEEVYIKPGHVAGHKLHVGDETYDLVALSDARSVRLHVTNQSVLDAALH</sequence>
<proteinExistence type="predicted"/>
<comment type="caution">
    <text evidence="1">The sequence shown here is derived from an EMBL/GenBank/DDBJ whole genome shotgun (WGS) entry which is preliminary data.</text>
</comment>
<dbReference type="RefSeq" id="WP_058573013.1">
    <property type="nucleotide sequence ID" value="NZ_LOPV01000429.1"/>
</dbReference>
<dbReference type="PIRSF" id="PIRSF008455">
    <property type="entry name" value="UCP008455"/>
    <property type="match status" value="1"/>
</dbReference>
<dbReference type="Proteomes" id="UP000053157">
    <property type="component" value="Unassembled WGS sequence"/>
</dbReference>
<accession>A0A0W1S229</accession>
<dbReference type="InterPro" id="IPR015001">
    <property type="entry name" value="DUF1850"/>
</dbReference>
<dbReference type="OrthoDB" id="212141at2157"/>
<protein>
    <submittedName>
        <fullName evidence="1">C4-dicarboxylate ABC transporter</fullName>
    </submittedName>
</protein>
<evidence type="ECO:0000313" key="1">
    <source>
        <dbReference type="EMBL" id="KTG20138.1"/>
    </source>
</evidence>
<gene>
    <name evidence="1" type="ORF">AUR66_17830</name>
</gene>
<dbReference type="AlphaFoldDB" id="A0A0W1S229"/>
<name>A0A0W1S229_9EURY</name>
<evidence type="ECO:0000313" key="2">
    <source>
        <dbReference type="Proteomes" id="UP000053157"/>
    </source>
</evidence>
<organism evidence="1 2">
    <name type="scientific">Haloferax profundi</name>
    <dbReference type="NCBI Taxonomy" id="1544718"/>
    <lineage>
        <taxon>Archaea</taxon>
        <taxon>Methanobacteriati</taxon>
        <taxon>Methanobacteriota</taxon>
        <taxon>Stenosarchaea group</taxon>
        <taxon>Halobacteria</taxon>
        <taxon>Halobacteriales</taxon>
        <taxon>Haloferacaceae</taxon>
        <taxon>Haloferax</taxon>
    </lineage>
</organism>